<reference evidence="3" key="1">
    <citation type="journal article" date="2019" name="Int. J. Syst. Evol. Microbiol.">
        <title>The Global Catalogue of Microorganisms (GCM) 10K type strain sequencing project: providing services to taxonomists for standard genome sequencing and annotation.</title>
        <authorList>
            <consortium name="The Broad Institute Genomics Platform"/>
            <consortium name="The Broad Institute Genome Sequencing Center for Infectious Disease"/>
            <person name="Wu L."/>
            <person name="Ma J."/>
        </authorList>
    </citation>
    <scope>NUCLEOTIDE SEQUENCE [LARGE SCALE GENOMIC DNA]</scope>
    <source>
        <strain evidence="3">JCM 7356</strain>
    </source>
</reference>
<sequence length="127" mass="14000">MLRCDADSCWGPCHLVPGQLWPAPAQDYDGTFGDVAAFIGERNDTARARPGRLACGRHRCPIRCWEPAADPSALTEGVQSDRRVRVRAGPGQSGWLHRLAARRRPRPVRGHDAAQLPDALAESVRQR</sequence>
<organism evidence="2 3">
    <name type="scientific">Kitasatospora cystarginea</name>
    <dbReference type="NCBI Taxonomy" id="58350"/>
    <lineage>
        <taxon>Bacteria</taxon>
        <taxon>Bacillati</taxon>
        <taxon>Actinomycetota</taxon>
        <taxon>Actinomycetes</taxon>
        <taxon>Kitasatosporales</taxon>
        <taxon>Streptomycetaceae</taxon>
        <taxon>Kitasatospora</taxon>
    </lineage>
</organism>
<keyword evidence="3" id="KW-1185">Reference proteome</keyword>
<evidence type="ECO:0000313" key="2">
    <source>
        <dbReference type="EMBL" id="GAA2271016.1"/>
    </source>
</evidence>
<comment type="caution">
    <text evidence="2">The sequence shown here is derived from an EMBL/GenBank/DDBJ whole genome shotgun (WGS) entry which is preliminary data.</text>
</comment>
<feature type="compositionally biased region" description="Basic residues" evidence="1">
    <location>
        <begin position="99"/>
        <end position="108"/>
    </location>
</feature>
<proteinExistence type="predicted"/>
<protein>
    <recommendedName>
        <fullName evidence="4">4Fe-4S Wbl-type domain-containing protein</fullName>
    </recommendedName>
</protein>
<name>A0ABP5RQD6_9ACTN</name>
<dbReference type="EMBL" id="BAAATR010000042">
    <property type="protein sequence ID" value="GAA2271016.1"/>
    <property type="molecule type" value="Genomic_DNA"/>
</dbReference>
<evidence type="ECO:0008006" key="4">
    <source>
        <dbReference type="Google" id="ProtNLM"/>
    </source>
</evidence>
<accession>A0ABP5RQD6</accession>
<dbReference type="Proteomes" id="UP001500305">
    <property type="component" value="Unassembled WGS sequence"/>
</dbReference>
<gene>
    <name evidence="2" type="ORF">GCM10010430_66100</name>
</gene>
<feature type="region of interest" description="Disordered" evidence="1">
    <location>
        <begin position="95"/>
        <end position="127"/>
    </location>
</feature>
<evidence type="ECO:0000256" key="1">
    <source>
        <dbReference type="SAM" id="MobiDB-lite"/>
    </source>
</evidence>
<evidence type="ECO:0000313" key="3">
    <source>
        <dbReference type="Proteomes" id="UP001500305"/>
    </source>
</evidence>